<dbReference type="SMART" id="SM00415">
    <property type="entry name" value="HSF"/>
    <property type="match status" value="1"/>
</dbReference>
<dbReference type="Proteomes" id="UP000811609">
    <property type="component" value="Chromosome 9"/>
</dbReference>
<dbReference type="EMBL" id="CM031817">
    <property type="protein sequence ID" value="KAG6641226.1"/>
    <property type="molecule type" value="Genomic_DNA"/>
</dbReference>
<sequence>MEQEGTSKSTSSSQSPRSRCPAPFLSKTYDLLEEGRADDHDHDHDRAGKRIVSWNAEGTGFVVWSPAEFSELLLPKYFKHNNFSSFIRQLNTYGFKKTSSKRWEFKHEKFKKGCRQMLAEITRKKSEPSIFPAYLKASEESSTMTAAMEETNRQLLLKENKALRREKLELQMQIAHFKALELKLLDCLSQYMQQGGNNNQNKVRS</sequence>
<dbReference type="InterPro" id="IPR000232">
    <property type="entry name" value="HSF_DNA-bd"/>
</dbReference>
<comment type="caution">
    <text evidence="7">The sequence shown here is derived from an EMBL/GenBank/DDBJ whole genome shotgun (WGS) entry which is preliminary data.</text>
</comment>
<dbReference type="GO" id="GO:0000978">
    <property type="term" value="F:RNA polymerase II cis-regulatory region sequence-specific DNA binding"/>
    <property type="evidence" value="ECO:0007669"/>
    <property type="project" value="TreeGrafter"/>
</dbReference>
<keyword evidence="1" id="KW-0346">Stress response</keyword>
<dbReference type="GO" id="GO:0005634">
    <property type="term" value="C:nucleus"/>
    <property type="evidence" value="ECO:0007669"/>
    <property type="project" value="TreeGrafter"/>
</dbReference>
<evidence type="ECO:0000256" key="5">
    <source>
        <dbReference type="SAM" id="MobiDB-lite"/>
    </source>
</evidence>
<keyword evidence="8" id="KW-1185">Reference proteome</keyword>
<organism evidence="7 8">
    <name type="scientific">Carya illinoinensis</name>
    <name type="common">Pecan</name>
    <dbReference type="NCBI Taxonomy" id="32201"/>
    <lineage>
        <taxon>Eukaryota</taxon>
        <taxon>Viridiplantae</taxon>
        <taxon>Streptophyta</taxon>
        <taxon>Embryophyta</taxon>
        <taxon>Tracheophyta</taxon>
        <taxon>Spermatophyta</taxon>
        <taxon>Magnoliopsida</taxon>
        <taxon>eudicotyledons</taxon>
        <taxon>Gunneridae</taxon>
        <taxon>Pentapetalae</taxon>
        <taxon>rosids</taxon>
        <taxon>fabids</taxon>
        <taxon>Fagales</taxon>
        <taxon>Juglandaceae</taxon>
        <taxon>Carya</taxon>
    </lineage>
</organism>
<protein>
    <recommendedName>
        <fullName evidence="6">HSF-type DNA-binding domain-containing protein</fullName>
    </recommendedName>
</protein>
<keyword evidence="2" id="KW-0238">DNA-binding</keyword>
<dbReference type="GO" id="GO:0003700">
    <property type="term" value="F:DNA-binding transcription factor activity"/>
    <property type="evidence" value="ECO:0007669"/>
    <property type="project" value="InterPro"/>
</dbReference>
<feature type="coiled-coil region" evidence="4">
    <location>
        <begin position="146"/>
        <end position="180"/>
    </location>
</feature>
<evidence type="ECO:0000313" key="8">
    <source>
        <dbReference type="Proteomes" id="UP000811609"/>
    </source>
</evidence>
<dbReference type="PANTHER" id="PTHR10015">
    <property type="entry name" value="HEAT SHOCK TRANSCRIPTION FACTOR"/>
    <property type="match status" value="1"/>
</dbReference>
<dbReference type="Pfam" id="PF00447">
    <property type="entry name" value="HSF_DNA-bind"/>
    <property type="match status" value="1"/>
</dbReference>
<evidence type="ECO:0000256" key="2">
    <source>
        <dbReference type="ARBA" id="ARBA00023125"/>
    </source>
</evidence>
<dbReference type="AlphaFoldDB" id="A0A8T1P9C4"/>
<feature type="domain" description="HSF-type DNA-binding" evidence="6">
    <location>
        <begin position="20"/>
        <end position="124"/>
    </location>
</feature>
<reference evidence="7" key="1">
    <citation type="submission" date="2020-12" db="EMBL/GenBank/DDBJ databases">
        <title>WGS assembly of Carya illinoinensis cv. Pawnee.</title>
        <authorList>
            <person name="Platts A."/>
            <person name="Shu S."/>
            <person name="Wright S."/>
            <person name="Barry K."/>
            <person name="Edger P."/>
            <person name="Pires J.C."/>
            <person name="Schmutz J."/>
        </authorList>
    </citation>
    <scope>NUCLEOTIDE SEQUENCE</scope>
    <source>
        <tissue evidence="7">Leaf</tissue>
    </source>
</reference>
<gene>
    <name evidence="7" type="ORF">CIPAW_09G059000</name>
</gene>
<evidence type="ECO:0000313" key="7">
    <source>
        <dbReference type="EMBL" id="KAG6641226.1"/>
    </source>
</evidence>
<keyword evidence="4" id="KW-0175">Coiled coil</keyword>
<dbReference type="GO" id="GO:0006357">
    <property type="term" value="P:regulation of transcription by RNA polymerase II"/>
    <property type="evidence" value="ECO:0007669"/>
    <property type="project" value="TreeGrafter"/>
</dbReference>
<proteinExistence type="inferred from homology"/>
<name>A0A8T1P9C4_CARIL</name>
<evidence type="ECO:0000256" key="4">
    <source>
        <dbReference type="SAM" id="Coils"/>
    </source>
</evidence>
<feature type="compositionally biased region" description="Low complexity" evidence="5">
    <location>
        <begin position="7"/>
        <end position="18"/>
    </location>
</feature>
<evidence type="ECO:0000256" key="1">
    <source>
        <dbReference type="ARBA" id="ARBA00023016"/>
    </source>
</evidence>
<dbReference type="FunFam" id="1.10.10.10:FF:000660">
    <property type="entry name" value="Heat stress transcription factor A-6b"/>
    <property type="match status" value="1"/>
</dbReference>
<evidence type="ECO:0000259" key="6">
    <source>
        <dbReference type="SMART" id="SM00415"/>
    </source>
</evidence>
<comment type="similarity">
    <text evidence="3">Belongs to the HSF family.</text>
</comment>
<feature type="region of interest" description="Disordered" evidence="5">
    <location>
        <begin position="1"/>
        <end position="23"/>
    </location>
</feature>
<accession>A0A8T1P9C4</accession>
<evidence type="ECO:0000256" key="3">
    <source>
        <dbReference type="RuleBase" id="RU004020"/>
    </source>
</evidence>
<dbReference type="PANTHER" id="PTHR10015:SF308">
    <property type="entry name" value="HSF-TYPE DNA-BINDING DOMAIN-CONTAINING PROTEIN"/>
    <property type="match status" value="1"/>
</dbReference>